<dbReference type="PROSITE" id="PS51186">
    <property type="entry name" value="GNAT"/>
    <property type="match status" value="1"/>
</dbReference>
<dbReference type="SUPFAM" id="SSF55729">
    <property type="entry name" value="Acyl-CoA N-acyltransferases (Nat)"/>
    <property type="match status" value="1"/>
</dbReference>
<dbReference type="EMBL" id="JAMTCP010000004">
    <property type="protein sequence ID" value="MCP2257488.1"/>
    <property type="molecule type" value="Genomic_DNA"/>
</dbReference>
<evidence type="ECO:0000259" key="1">
    <source>
        <dbReference type="PROSITE" id="PS51186"/>
    </source>
</evidence>
<dbReference type="RefSeq" id="WP_253668443.1">
    <property type="nucleotide sequence ID" value="NZ_JAMTCP010000004.1"/>
</dbReference>
<feature type="domain" description="N-acetyltransferase" evidence="1">
    <location>
        <begin position="118"/>
        <end position="255"/>
    </location>
</feature>
<keyword evidence="3" id="KW-1185">Reference proteome</keyword>
<reference evidence="2 3" key="1">
    <citation type="submission" date="2022-06" db="EMBL/GenBank/DDBJ databases">
        <title>Genomic Encyclopedia of Archaeal and Bacterial Type Strains, Phase II (KMG-II): from individual species to whole genera.</title>
        <authorList>
            <person name="Goeker M."/>
        </authorList>
    </citation>
    <scope>NUCLEOTIDE SEQUENCE [LARGE SCALE GENOMIC DNA]</scope>
    <source>
        <strain evidence="2 3">DSM 40477</strain>
    </source>
</reference>
<dbReference type="InterPro" id="IPR000182">
    <property type="entry name" value="GNAT_dom"/>
</dbReference>
<accession>A0ABT1HPS4</accession>
<evidence type="ECO:0000313" key="2">
    <source>
        <dbReference type="EMBL" id="MCP2257488.1"/>
    </source>
</evidence>
<organism evidence="2 3">
    <name type="scientific">Streptoalloteichus tenebrarius (strain ATCC 17920 / DSM 40477 / JCM 4838 / CBS 697.72 / NBRC 16177 / NCIMB 11028 / NRRL B-12390 / A12253. 1 / ISP 5477)</name>
    <name type="common">Streptomyces tenebrarius</name>
    <dbReference type="NCBI Taxonomy" id="1933"/>
    <lineage>
        <taxon>Bacteria</taxon>
        <taxon>Bacillati</taxon>
        <taxon>Actinomycetota</taxon>
        <taxon>Actinomycetes</taxon>
        <taxon>Pseudonocardiales</taxon>
        <taxon>Pseudonocardiaceae</taxon>
        <taxon>Streptoalloteichus</taxon>
    </lineage>
</organism>
<proteinExistence type="predicted"/>
<dbReference type="Pfam" id="PF00583">
    <property type="entry name" value="Acetyltransf_1"/>
    <property type="match status" value="1"/>
</dbReference>
<dbReference type="InterPro" id="IPR016181">
    <property type="entry name" value="Acyl_CoA_acyltransferase"/>
</dbReference>
<dbReference type="CDD" id="cd04301">
    <property type="entry name" value="NAT_SF"/>
    <property type="match status" value="1"/>
</dbReference>
<gene>
    <name evidence="2" type="ORF">LX15_001173</name>
</gene>
<comment type="caution">
    <text evidence="2">The sequence shown here is derived from an EMBL/GenBank/DDBJ whole genome shotgun (WGS) entry which is preliminary data.</text>
</comment>
<evidence type="ECO:0000313" key="3">
    <source>
        <dbReference type="Proteomes" id="UP001205311"/>
    </source>
</evidence>
<dbReference type="Proteomes" id="UP001205311">
    <property type="component" value="Unassembled WGS sequence"/>
</dbReference>
<dbReference type="Gene3D" id="3.40.630.30">
    <property type="match status" value="1"/>
</dbReference>
<name>A0ABT1HPS4_STRSD</name>
<protein>
    <submittedName>
        <fullName evidence="2">Acetyltransferase (GNAT) domain</fullName>
    </submittedName>
</protein>
<sequence>MFDVRVHAYLRADITSRPGADAVRVGPFLASFDHHDSGLFRNYAVPDDGAEPTSDEVTDLITAFSERGRVPRLEYLPGLCPRVEAALCALGFAPERRLPVMICSPTEVVPAPVRDDSVECLLASSDEHLRQVAEAQNDAYGQAATTDHDVARLRRVVEAGGLVALAVDTTSGRGVGGGLCAPPHEGVSELAAIGVRAPYRRRGIATALTALLTQSCPGVGITVPFLTPAGEDEERIYRAVGYRRVAEMLHISRAV</sequence>